<dbReference type="InterPro" id="IPR018909">
    <property type="entry name" value="Eng1_septum"/>
</dbReference>
<dbReference type="AlphaFoldDB" id="A0A9W8DX47"/>
<evidence type="ECO:0000313" key="5">
    <source>
        <dbReference type="Proteomes" id="UP001150569"/>
    </source>
</evidence>
<keyword evidence="2" id="KW-0732">Signal</keyword>
<feature type="domain" description="Endo-1,3(4)-beta-glucanase 1 carbohydrate binding" evidence="3">
    <location>
        <begin position="154"/>
        <end position="196"/>
    </location>
</feature>
<evidence type="ECO:0000313" key="4">
    <source>
        <dbReference type="EMBL" id="KAJ1927666.1"/>
    </source>
</evidence>
<feature type="signal peptide" evidence="2">
    <location>
        <begin position="1"/>
        <end position="22"/>
    </location>
</feature>
<protein>
    <recommendedName>
        <fullName evidence="3">Endo-1,3(4)-beta-glucanase 1 carbohydrate binding domain-containing protein</fullName>
    </recommendedName>
</protein>
<comment type="caution">
    <text evidence="4">The sequence shown here is derived from an EMBL/GenBank/DDBJ whole genome shotgun (WGS) entry which is preliminary data.</text>
</comment>
<dbReference type="Proteomes" id="UP001150569">
    <property type="component" value="Unassembled WGS sequence"/>
</dbReference>
<reference evidence="4" key="1">
    <citation type="submission" date="2022-07" db="EMBL/GenBank/DDBJ databases">
        <title>Phylogenomic reconstructions and comparative analyses of Kickxellomycotina fungi.</title>
        <authorList>
            <person name="Reynolds N.K."/>
            <person name="Stajich J.E."/>
            <person name="Barry K."/>
            <person name="Grigoriev I.V."/>
            <person name="Crous P."/>
            <person name="Smith M.E."/>
        </authorList>
    </citation>
    <scope>NUCLEOTIDE SEQUENCE</scope>
    <source>
        <strain evidence="4">RSA 861</strain>
    </source>
</reference>
<organism evidence="4 5">
    <name type="scientific">Tieghemiomyces parasiticus</name>
    <dbReference type="NCBI Taxonomy" id="78921"/>
    <lineage>
        <taxon>Eukaryota</taxon>
        <taxon>Fungi</taxon>
        <taxon>Fungi incertae sedis</taxon>
        <taxon>Zoopagomycota</taxon>
        <taxon>Kickxellomycotina</taxon>
        <taxon>Dimargaritomycetes</taxon>
        <taxon>Dimargaritales</taxon>
        <taxon>Dimargaritaceae</taxon>
        <taxon>Tieghemiomyces</taxon>
    </lineage>
</organism>
<dbReference type="EMBL" id="JANBPT010000107">
    <property type="protein sequence ID" value="KAJ1927666.1"/>
    <property type="molecule type" value="Genomic_DNA"/>
</dbReference>
<proteinExistence type="predicted"/>
<dbReference type="Pfam" id="PF10645">
    <property type="entry name" value="Carb_bind"/>
    <property type="match status" value="1"/>
</dbReference>
<keyword evidence="5" id="KW-1185">Reference proteome</keyword>
<sequence>MRFHLLLLGSVGLALLATTVSGEDFGSDASEETMATLLDNTAGGSSKDSIMAAIGEANGGGAGVTDTTRSSDPMGNLLSGIHGTDPSSPTASLDTSDTGVSSGNLLSTSMENEVPSINLNEGLLDSSLDSSSATLTSSALKATPTATIRKCKTKCNGQTYNHSTHHCVNNTLCAIKDDACSGICYDPVNYSCVNNMIVQKGMAGARAISSNPFGTTI</sequence>
<dbReference type="GO" id="GO:0030246">
    <property type="term" value="F:carbohydrate binding"/>
    <property type="evidence" value="ECO:0007669"/>
    <property type="project" value="InterPro"/>
</dbReference>
<evidence type="ECO:0000256" key="1">
    <source>
        <dbReference type="SAM" id="MobiDB-lite"/>
    </source>
</evidence>
<feature type="compositionally biased region" description="Polar residues" evidence="1">
    <location>
        <begin position="85"/>
        <end position="102"/>
    </location>
</feature>
<name>A0A9W8DX47_9FUNG</name>
<dbReference type="OrthoDB" id="10030881at2759"/>
<accession>A0A9W8DX47</accession>
<evidence type="ECO:0000259" key="3">
    <source>
        <dbReference type="Pfam" id="PF10645"/>
    </source>
</evidence>
<evidence type="ECO:0000256" key="2">
    <source>
        <dbReference type="SAM" id="SignalP"/>
    </source>
</evidence>
<gene>
    <name evidence="4" type="ORF">IWQ60_002722</name>
</gene>
<feature type="chain" id="PRO_5040986711" description="Endo-1,3(4)-beta-glucanase 1 carbohydrate binding domain-containing protein" evidence="2">
    <location>
        <begin position="23"/>
        <end position="217"/>
    </location>
</feature>
<feature type="region of interest" description="Disordered" evidence="1">
    <location>
        <begin position="76"/>
        <end position="102"/>
    </location>
</feature>